<proteinExistence type="predicted"/>
<name>A0ABY4SL83_9CAUL</name>
<evidence type="ECO:0000313" key="1">
    <source>
        <dbReference type="EMBL" id="URI14644.1"/>
    </source>
</evidence>
<dbReference type="Proteomes" id="UP001055429">
    <property type="component" value="Chromosome"/>
</dbReference>
<protein>
    <submittedName>
        <fullName evidence="1">Uncharacterized protein</fullName>
    </submittedName>
</protein>
<reference evidence="1" key="1">
    <citation type="submission" date="2022-05" db="EMBL/GenBank/DDBJ databases">
        <title>Brevundimonas albigilva TT17 genome sequence.</title>
        <authorList>
            <person name="Lee K."/>
            <person name="Son H."/>
        </authorList>
    </citation>
    <scope>NUCLEOTIDE SEQUENCE</scope>
    <source>
        <strain evidence="1">TT17</strain>
    </source>
</reference>
<evidence type="ECO:0000313" key="2">
    <source>
        <dbReference type="Proteomes" id="UP001055429"/>
    </source>
</evidence>
<keyword evidence="2" id="KW-1185">Reference proteome</keyword>
<sequence length="366" mass="39624">MQLDFLTPRVERLSADGAWTTLHQGGAIGRLRTPVVLLARELTVFSRFETAALPKNRRRQAARLHARTGAPYLNAASLVIKSGADFGLWWWDAERVDAMVRQRWGGQIPALRPETLAQPAGRGWRIVRLTEGHEAQYWRDGQLHASAWRRERFDAPAWAAFTRVQRGAEDAPETPPAPQALPIDYDGPAFSLSTTEITREQAIGGAGAALATTAICAALLLAGQGARLSSDAKEIEAETADIQAQTPRAGALQGLETNRRRLAAYRQVEERTSPLSAAGAAIGIVAIQDLTPLALDVQEDSLSITLPYSAVGRADSLIADFEQSGYFYDVQPRTDAQNQRLVMEMKVREAAPPLSADLSAGPTAGG</sequence>
<organism evidence="1 2">
    <name type="scientific">Brevundimonas albigilva</name>
    <dbReference type="NCBI Taxonomy" id="1312364"/>
    <lineage>
        <taxon>Bacteria</taxon>
        <taxon>Pseudomonadati</taxon>
        <taxon>Pseudomonadota</taxon>
        <taxon>Alphaproteobacteria</taxon>
        <taxon>Caulobacterales</taxon>
        <taxon>Caulobacteraceae</taxon>
        <taxon>Brevundimonas</taxon>
    </lineage>
</organism>
<gene>
    <name evidence="1" type="ORF">M8231_12590</name>
</gene>
<dbReference type="RefSeq" id="WP_250201590.1">
    <property type="nucleotide sequence ID" value="NZ_CP097649.1"/>
</dbReference>
<dbReference type="EMBL" id="CP097649">
    <property type="protein sequence ID" value="URI14644.1"/>
    <property type="molecule type" value="Genomic_DNA"/>
</dbReference>
<accession>A0ABY4SL83</accession>